<keyword evidence="2" id="KW-1185">Reference proteome</keyword>
<name>A0A328P721_9GAMM</name>
<gene>
    <name evidence="1" type="ORF">CA260_11505</name>
</gene>
<sequence>MFALGAACSAPAFADTSPALDRASLWIGGFYSDTDTRIGASDRSGQYSGSVGLEDDLGFQHHKAVPRARLDFLIGDHQGFSFDFFGIDRTHSRSISRAIDYDGNHFDASARVDGKLNFNFGSASYRWWFGSGSDVFGFGVGAAYYGVRARIAGEASLNGETAQAEASTHETAWAPVLQLGWRHAFTHDLRMYADVYGVKKNGGNLAGHIYNAALGLEWFPIENLGIGGEYGYTRIKLEQNRTNYRANLDMKLRGPSLFVRLRF</sequence>
<organism evidence="1 2">
    <name type="scientific">Dyella jiangningensis</name>
    <dbReference type="NCBI Taxonomy" id="1379159"/>
    <lineage>
        <taxon>Bacteria</taxon>
        <taxon>Pseudomonadati</taxon>
        <taxon>Pseudomonadota</taxon>
        <taxon>Gammaproteobacteria</taxon>
        <taxon>Lysobacterales</taxon>
        <taxon>Rhodanobacteraceae</taxon>
        <taxon>Dyella</taxon>
    </lineage>
</organism>
<dbReference type="OrthoDB" id="8716343at2"/>
<dbReference type="InterPro" id="IPR036709">
    <property type="entry name" value="Autotransporte_beta_dom_sf"/>
</dbReference>
<dbReference type="Proteomes" id="UP000248926">
    <property type="component" value="Unassembled WGS sequence"/>
</dbReference>
<dbReference type="AlphaFoldDB" id="A0A328P721"/>
<dbReference type="SUPFAM" id="SSF103515">
    <property type="entry name" value="Autotransporter"/>
    <property type="match status" value="1"/>
</dbReference>
<proteinExistence type="predicted"/>
<evidence type="ECO:0000313" key="2">
    <source>
        <dbReference type="Proteomes" id="UP000248926"/>
    </source>
</evidence>
<evidence type="ECO:0008006" key="3">
    <source>
        <dbReference type="Google" id="ProtNLM"/>
    </source>
</evidence>
<protein>
    <recommendedName>
        <fullName evidence="3">Outer membrane protein beta-barrel domain-containing protein</fullName>
    </recommendedName>
</protein>
<reference evidence="1 2" key="1">
    <citation type="journal article" date="2018" name="Genet. Mol. Biol.">
        <title>The genome sequence of Dyella jiangningensis FCAV SCS01 from a lignocellulose-decomposing microbial consortium metagenome reveals potential for biotechnological applications.</title>
        <authorList>
            <person name="Desiderato J.G."/>
            <person name="Alvarenga D.O."/>
            <person name="Constancio M.T.L."/>
            <person name="Alves L.M.C."/>
            <person name="Varani A.M."/>
        </authorList>
    </citation>
    <scope>NUCLEOTIDE SEQUENCE [LARGE SCALE GENOMIC DNA]</scope>
    <source>
        <strain evidence="1 2">FCAV SCS01</strain>
    </source>
</reference>
<dbReference type="EMBL" id="NFZS01000002">
    <property type="protein sequence ID" value="RAO76365.1"/>
    <property type="molecule type" value="Genomic_DNA"/>
</dbReference>
<comment type="caution">
    <text evidence="1">The sequence shown here is derived from an EMBL/GenBank/DDBJ whole genome shotgun (WGS) entry which is preliminary data.</text>
</comment>
<accession>A0A328P721</accession>
<evidence type="ECO:0000313" key="1">
    <source>
        <dbReference type="EMBL" id="RAO76365.1"/>
    </source>
</evidence>